<keyword evidence="3" id="KW-0413">Isomerase</keyword>
<evidence type="ECO:0000259" key="1">
    <source>
        <dbReference type="Pfam" id="PF07398"/>
    </source>
</evidence>
<dbReference type="Pfam" id="PF07398">
    <property type="entry name" value="MDMPI_C"/>
    <property type="match status" value="1"/>
</dbReference>
<evidence type="ECO:0000313" key="4">
    <source>
        <dbReference type="Proteomes" id="UP001501251"/>
    </source>
</evidence>
<gene>
    <name evidence="3" type="ORF">GCM10022252_16350</name>
</gene>
<feature type="domain" description="Mycothiol-dependent maleylpyruvate isomerase metal-binding" evidence="2">
    <location>
        <begin position="11"/>
        <end position="134"/>
    </location>
</feature>
<dbReference type="Proteomes" id="UP001501251">
    <property type="component" value="Unassembled WGS sequence"/>
</dbReference>
<dbReference type="Pfam" id="PF11716">
    <property type="entry name" value="MDMPI_N"/>
    <property type="match status" value="1"/>
</dbReference>
<proteinExistence type="predicted"/>
<keyword evidence="4" id="KW-1185">Reference proteome</keyword>
<dbReference type="EMBL" id="BAABAQ010000002">
    <property type="protein sequence ID" value="GAA4185645.1"/>
    <property type="molecule type" value="Genomic_DNA"/>
</dbReference>
<reference evidence="4" key="1">
    <citation type="journal article" date="2019" name="Int. J. Syst. Evol. Microbiol.">
        <title>The Global Catalogue of Microorganisms (GCM) 10K type strain sequencing project: providing services to taxonomists for standard genome sequencing and annotation.</title>
        <authorList>
            <consortium name="The Broad Institute Genomics Platform"/>
            <consortium name="The Broad Institute Genome Sequencing Center for Infectious Disease"/>
            <person name="Wu L."/>
            <person name="Ma J."/>
        </authorList>
    </citation>
    <scope>NUCLEOTIDE SEQUENCE [LARGE SCALE GENOMIC DNA]</scope>
    <source>
        <strain evidence="4">JCM 17388</strain>
    </source>
</reference>
<dbReference type="RefSeq" id="WP_344916583.1">
    <property type="nucleotide sequence ID" value="NZ_BAABAQ010000002.1"/>
</dbReference>
<dbReference type="PANTHER" id="PTHR40758">
    <property type="entry name" value="CONSERVED PROTEIN"/>
    <property type="match status" value="1"/>
</dbReference>
<name>A0ABP8AKV3_9ACTN</name>
<dbReference type="GO" id="GO:0016853">
    <property type="term" value="F:isomerase activity"/>
    <property type="evidence" value="ECO:0007669"/>
    <property type="project" value="UniProtKB-KW"/>
</dbReference>
<evidence type="ECO:0000259" key="2">
    <source>
        <dbReference type="Pfam" id="PF11716"/>
    </source>
</evidence>
<dbReference type="InterPro" id="IPR010872">
    <property type="entry name" value="MDMPI_C-term_domain"/>
</dbReference>
<protein>
    <submittedName>
        <fullName evidence="3">Maleylpyruvate isomerase family mycothiol-dependent enzyme</fullName>
    </submittedName>
</protein>
<dbReference type="SUPFAM" id="SSF109854">
    <property type="entry name" value="DinB/YfiT-like putative metalloenzymes"/>
    <property type="match status" value="1"/>
</dbReference>
<dbReference type="PANTHER" id="PTHR40758:SF1">
    <property type="entry name" value="CONSERVED PROTEIN"/>
    <property type="match status" value="1"/>
</dbReference>
<dbReference type="NCBIfam" id="TIGR03083">
    <property type="entry name" value="maleylpyruvate isomerase family mycothiol-dependent enzyme"/>
    <property type="match status" value="1"/>
</dbReference>
<organism evidence="3 4">
    <name type="scientific">Streptosporangium oxazolinicum</name>
    <dbReference type="NCBI Taxonomy" id="909287"/>
    <lineage>
        <taxon>Bacteria</taxon>
        <taxon>Bacillati</taxon>
        <taxon>Actinomycetota</taxon>
        <taxon>Actinomycetes</taxon>
        <taxon>Streptosporangiales</taxon>
        <taxon>Streptosporangiaceae</taxon>
        <taxon>Streptosporangium</taxon>
    </lineage>
</organism>
<dbReference type="InterPro" id="IPR024344">
    <property type="entry name" value="MDMPI_metal-binding"/>
</dbReference>
<accession>A0ABP8AKV3</accession>
<evidence type="ECO:0000313" key="3">
    <source>
        <dbReference type="EMBL" id="GAA4185645.1"/>
    </source>
</evidence>
<comment type="caution">
    <text evidence="3">The sequence shown here is derived from an EMBL/GenBank/DDBJ whole genome shotgun (WGS) entry which is preliminary data.</text>
</comment>
<dbReference type="InterPro" id="IPR034660">
    <property type="entry name" value="DinB/YfiT-like"/>
</dbReference>
<feature type="domain" description="MDMPI C-terminal" evidence="1">
    <location>
        <begin position="147"/>
        <end position="241"/>
    </location>
</feature>
<sequence length="250" mass="27511">MKEWTHAEHAAAAAAEIARMADVLRGRDMSVPVLTCPGWDLARLAAHTGGVHRWAVAMVRDLTERRYDRDGMDMGLPADPGGYPAWLGEGAGFLPEALLSRDPQAPMWSWGGERRVGFWSRRMLHETVVHRVDAELALGVPVTIDEHVAADGVEEFLDILPYVRWNPDVAELRGGGETISLQADTGAGWVITLDPDRFHHRRSLQPGTVTVLAATSADLLQVVWGRRSPDDYAIEGDGGLLGWWRGLARI</sequence>
<dbReference type="InterPro" id="IPR017517">
    <property type="entry name" value="Maleyloyr_isom"/>
</dbReference>